<gene>
    <name evidence="13" type="ORF">CVIRNUC_008690</name>
</gene>
<keyword evidence="7" id="KW-0378">Hydrolase</keyword>
<dbReference type="EC" id="3.4.21.89" evidence="4"/>
<dbReference type="PANTHER" id="PTHR10806">
    <property type="entry name" value="SIGNAL PEPTIDASE COMPLEX CATALYTIC SUBUNIT SEC11"/>
    <property type="match status" value="1"/>
</dbReference>
<evidence type="ECO:0000256" key="1">
    <source>
        <dbReference type="ARBA" id="ARBA00000677"/>
    </source>
</evidence>
<keyword evidence="8" id="KW-0812">Transmembrane</keyword>
<comment type="similarity">
    <text evidence="3">Belongs to the peptidase S26B family.</text>
</comment>
<comment type="function">
    <text evidence="11">Catalytic component of the signal peptidase complex (SPC) which catalyzes the cleavage of N-terminal signal sequences from nascent proteins as they are translocated into the lumen of the endoplasmic reticulum. Specifically cleaves N-terminal signal peptides that contain a hydrophobic alpha-helix (h-region) shorter than 18-20 amino acids.</text>
</comment>
<proteinExistence type="inferred from homology"/>
<dbReference type="AlphaFoldDB" id="A0AAV1IFK0"/>
<keyword evidence="14" id="KW-1185">Reference proteome</keyword>
<evidence type="ECO:0000256" key="9">
    <source>
        <dbReference type="ARBA" id="ARBA00022989"/>
    </source>
</evidence>
<comment type="catalytic activity">
    <reaction evidence="1">
        <text>Cleavage of hydrophobic, N-terminal signal or leader sequences from secreted and periplasmic proteins.</text>
        <dbReference type="EC" id="3.4.21.89"/>
    </reaction>
</comment>
<protein>
    <recommendedName>
        <fullName evidence="5">Signal peptidase complex catalytic subunit SEC11</fullName>
        <ecNumber evidence="4">3.4.21.89</ecNumber>
    </recommendedName>
    <alternativeName>
        <fullName evidence="6">Signal peptidase complex catalytic subunit sec11</fullName>
    </alternativeName>
</protein>
<evidence type="ECO:0000256" key="2">
    <source>
        <dbReference type="ARBA" id="ARBA00004648"/>
    </source>
</evidence>
<evidence type="ECO:0000313" key="14">
    <source>
        <dbReference type="Proteomes" id="UP001314263"/>
    </source>
</evidence>
<dbReference type="SUPFAM" id="SSF51306">
    <property type="entry name" value="LexA/Signal peptidase"/>
    <property type="match status" value="1"/>
</dbReference>
<dbReference type="InterPro" id="IPR036286">
    <property type="entry name" value="LexA/Signal_pep-like_sf"/>
</dbReference>
<evidence type="ECO:0000256" key="11">
    <source>
        <dbReference type="ARBA" id="ARBA00045533"/>
    </source>
</evidence>
<evidence type="ECO:0000256" key="3">
    <source>
        <dbReference type="ARBA" id="ARBA00011035"/>
    </source>
</evidence>
<accession>A0AAV1IFK0</accession>
<evidence type="ECO:0000259" key="12">
    <source>
        <dbReference type="Pfam" id="PF00717"/>
    </source>
</evidence>
<dbReference type="CDD" id="cd06530">
    <property type="entry name" value="S26_SPase_I"/>
    <property type="match status" value="1"/>
</dbReference>
<dbReference type="GO" id="GO:0009003">
    <property type="term" value="F:signal peptidase activity"/>
    <property type="evidence" value="ECO:0007669"/>
    <property type="project" value="UniProtKB-EC"/>
</dbReference>
<evidence type="ECO:0000256" key="6">
    <source>
        <dbReference type="ARBA" id="ARBA00021755"/>
    </source>
</evidence>
<dbReference type="GO" id="GO:0004252">
    <property type="term" value="F:serine-type endopeptidase activity"/>
    <property type="evidence" value="ECO:0007669"/>
    <property type="project" value="InterPro"/>
</dbReference>
<dbReference type="InterPro" id="IPR015927">
    <property type="entry name" value="Peptidase_S24_S26A/B/C"/>
</dbReference>
<dbReference type="GO" id="GO:0006465">
    <property type="term" value="P:signal peptide processing"/>
    <property type="evidence" value="ECO:0007669"/>
    <property type="project" value="InterPro"/>
</dbReference>
<name>A0AAV1IFK0_9CHLO</name>
<dbReference type="NCBIfam" id="TIGR02228">
    <property type="entry name" value="sigpep_I_arch"/>
    <property type="match status" value="1"/>
</dbReference>
<dbReference type="InterPro" id="IPR001733">
    <property type="entry name" value="Peptidase_S26B"/>
</dbReference>
<dbReference type="GO" id="GO:0005787">
    <property type="term" value="C:signal peptidase complex"/>
    <property type="evidence" value="ECO:0007669"/>
    <property type="project" value="TreeGrafter"/>
</dbReference>
<dbReference type="PANTHER" id="PTHR10806:SF6">
    <property type="entry name" value="SIGNAL PEPTIDASE COMPLEX CATALYTIC SUBUNIT SEC11"/>
    <property type="match status" value="1"/>
</dbReference>
<comment type="subcellular location">
    <subcellularLocation>
        <location evidence="2">Endoplasmic reticulum membrane</location>
        <topology evidence="2">Single-pass type II membrane protein</topology>
    </subcellularLocation>
</comment>
<evidence type="ECO:0000313" key="13">
    <source>
        <dbReference type="EMBL" id="CAK0785481.1"/>
    </source>
</evidence>
<dbReference type="Proteomes" id="UP001314263">
    <property type="component" value="Unassembled WGS sequence"/>
</dbReference>
<dbReference type="InterPro" id="IPR019533">
    <property type="entry name" value="Peptidase_S26"/>
</dbReference>
<evidence type="ECO:0000256" key="5">
    <source>
        <dbReference type="ARBA" id="ARBA00019685"/>
    </source>
</evidence>
<keyword evidence="7" id="KW-0645">Protease</keyword>
<evidence type="ECO:0000256" key="10">
    <source>
        <dbReference type="ARBA" id="ARBA00023136"/>
    </source>
</evidence>
<keyword evidence="10" id="KW-0472">Membrane</keyword>
<evidence type="ECO:0000256" key="8">
    <source>
        <dbReference type="ARBA" id="ARBA00022692"/>
    </source>
</evidence>
<reference evidence="13 14" key="1">
    <citation type="submission" date="2023-10" db="EMBL/GenBank/DDBJ databases">
        <authorList>
            <person name="Maclean D."/>
            <person name="Macfadyen A."/>
        </authorList>
    </citation>
    <scope>NUCLEOTIDE SEQUENCE [LARGE SCALE GENOMIC DNA]</scope>
</reference>
<evidence type="ECO:0000256" key="7">
    <source>
        <dbReference type="ARBA" id="ARBA00022670"/>
    </source>
</evidence>
<sequence>MDLIKGPLKGLMSSLGAGDMDLRQLLTQGVNLGLIVTTALMIWKGLVLFTGSESPVVVVLSGSMEPAFYRGDILFLYMGKKPFSAGEVVVFNINGRDIPIVHRIIKVHEKDPGSGKDDDVRILTKGDNNWGDDRALYNEGQQWLNLKHLMGRVVGYLPLIGQATIIMNDYPYVKYLLIGVLGIFVITSKD</sequence>
<dbReference type="EMBL" id="CAUYUE010000012">
    <property type="protein sequence ID" value="CAK0785481.1"/>
    <property type="molecule type" value="Genomic_DNA"/>
</dbReference>
<feature type="domain" description="Peptidase S24/S26A/S26B/S26C" evidence="12">
    <location>
        <begin position="49"/>
        <end position="106"/>
    </location>
</feature>
<dbReference type="PRINTS" id="PR00728">
    <property type="entry name" value="SIGNALPTASE"/>
</dbReference>
<dbReference type="Pfam" id="PF00717">
    <property type="entry name" value="Peptidase_S24"/>
    <property type="match status" value="1"/>
</dbReference>
<comment type="caution">
    <text evidence="13">The sequence shown here is derived from an EMBL/GenBank/DDBJ whole genome shotgun (WGS) entry which is preliminary data.</text>
</comment>
<evidence type="ECO:0000256" key="4">
    <source>
        <dbReference type="ARBA" id="ARBA00013208"/>
    </source>
</evidence>
<organism evidence="13 14">
    <name type="scientific">Coccomyxa viridis</name>
    <dbReference type="NCBI Taxonomy" id="1274662"/>
    <lineage>
        <taxon>Eukaryota</taxon>
        <taxon>Viridiplantae</taxon>
        <taxon>Chlorophyta</taxon>
        <taxon>core chlorophytes</taxon>
        <taxon>Trebouxiophyceae</taxon>
        <taxon>Trebouxiophyceae incertae sedis</taxon>
        <taxon>Coccomyxaceae</taxon>
        <taxon>Coccomyxa</taxon>
    </lineage>
</organism>
<keyword evidence="9" id="KW-1133">Transmembrane helix</keyword>